<organism evidence="1 2">
    <name type="scientific">Rubroshorea leprosula</name>
    <dbReference type="NCBI Taxonomy" id="152421"/>
    <lineage>
        <taxon>Eukaryota</taxon>
        <taxon>Viridiplantae</taxon>
        <taxon>Streptophyta</taxon>
        <taxon>Embryophyta</taxon>
        <taxon>Tracheophyta</taxon>
        <taxon>Spermatophyta</taxon>
        <taxon>Magnoliopsida</taxon>
        <taxon>eudicotyledons</taxon>
        <taxon>Gunneridae</taxon>
        <taxon>Pentapetalae</taxon>
        <taxon>rosids</taxon>
        <taxon>malvids</taxon>
        <taxon>Malvales</taxon>
        <taxon>Dipterocarpaceae</taxon>
        <taxon>Rubroshorea</taxon>
    </lineage>
</organism>
<proteinExistence type="predicted"/>
<dbReference type="AlphaFoldDB" id="A0AAV5HV03"/>
<dbReference type="EMBL" id="BPVZ01000003">
    <property type="protein sequence ID" value="GKU89552.1"/>
    <property type="molecule type" value="Genomic_DNA"/>
</dbReference>
<evidence type="ECO:0000313" key="2">
    <source>
        <dbReference type="Proteomes" id="UP001054252"/>
    </source>
</evidence>
<accession>A0AAV5HV03</accession>
<keyword evidence="2" id="KW-1185">Reference proteome</keyword>
<gene>
    <name evidence="1" type="ORF">SLEP1_g3678</name>
</gene>
<evidence type="ECO:0000313" key="1">
    <source>
        <dbReference type="EMBL" id="GKU89552.1"/>
    </source>
</evidence>
<reference evidence="1 2" key="1">
    <citation type="journal article" date="2021" name="Commun. Biol.">
        <title>The genome of Shorea leprosula (Dipterocarpaceae) highlights the ecological relevance of drought in aseasonal tropical rainforests.</title>
        <authorList>
            <person name="Ng K.K.S."/>
            <person name="Kobayashi M.J."/>
            <person name="Fawcett J.A."/>
            <person name="Hatakeyama M."/>
            <person name="Paape T."/>
            <person name="Ng C.H."/>
            <person name="Ang C.C."/>
            <person name="Tnah L.H."/>
            <person name="Lee C.T."/>
            <person name="Nishiyama T."/>
            <person name="Sese J."/>
            <person name="O'Brien M.J."/>
            <person name="Copetti D."/>
            <person name="Mohd Noor M.I."/>
            <person name="Ong R.C."/>
            <person name="Putra M."/>
            <person name="Sireger I.Z."/>
            <person name="Indrioko S."/>
            <person name="Kosugi Y."/>
            <person name="Izuno A."/>
            <person name="Isagi Y."/>
            <person name="Lee S.L."/>
            <person name="Shimizu K.K."/>
        </authorList>
    </citation>
    <scope>NUCLEOTIDE SEQUENCE [LARGE SCALE GENOMIC DNA]</scope>
    <source>
        <strain evidence="1">214</strain>
    </source>
</reference>
<dbReference type="Proteomes" id="UP001054252">
    <property type="component" value="Unassembled WGS sequence"/>
</dbReference>
<protein>
    <submittedName>
        <fullName evidence="1">Uncharacterized protein</fullName>
    </submittedName>
</protein>
<name>A0AAV5HV03_9ROSI</name>
<comment type="caution">
    <text evidence="1">The sequence shown here is derived from an EMBL/GenBank/DDBJ whole genome shotgun (WGS) entry which is preliminary data.</text>
</comment>
<sequence>MIEMKSENFIVFFFWSYCTEHDWFEMKLFSLVLSTACLFGID</sequence>